<evidence type="ECO:0000256" key="3">
    <source>
        <dbReference type="ARBA" id="ARBA00022806"/>
    </source>
</evidence>
<evidence type="ECO:0000259" key="6">
    <source>
        <dbReference type="Pfam" id="PF00580"/>
    </source>
</evidence>
<dbReference type="KEGG" id="xeu:XSP_001737"/>
<dbReference type="InterPro" id="IPR027417">
    <property type="entry name" value="P-loop_NTPase"/>
</dbReference>
<dbReference type="GO" id="GO:0003677">
    <property type="term" value="F:DNA binding"/>
    <property type="evidence" value="ECO:0007669"/>
    <property type="project" value="InterPro"/>
</dbReference>
<dbReference type="Pfam" id="PF00580">
    <property type="entry name" value="UvrD-helicase"/>
    <property type="match status" value="1"/>
</dbReference>
<dbReference type="InterPro" id="IPR027785">
    <property type="entry name" value="UvrD-like_helicase_C"/>
</dbReference>
<sequence length="464" mass="50488">MVEPLDLLAVRRGSIVAPAGHGKTELIARTAALGQRTLVLTHTHAGVHALRARLKKVGVAQRACVVDTIAGWAARYAGAFPAKGQPPKGMPEGAEWSQVYRGGKDVLSISGVRKVVESSYDRILIDEYQDCDALQHELAIALANILPTIVFGDPMQGIFEFTRSSVRWKTQVFPSFPLVAMLEEPMRWRGHNVELGLWIAKIRGQLERGEQIDLAAGPATFMPCKDAYEMGALFDRFDEREGSAAAIHCRRGACDQLAKSSKGAYQSIEEIGARRLQQFAGEWDDANSPTAKVAALKSLLSDTTTSKKLEVGAADTEEDLATGGRVRGALAALGTSGSAADAVTYIEEFRKHSRVRPFRGEMLRDTARALREVDAARFESVRDAATAVRQRVSISGRGIQKRTVSTPLLLKGLEFDHVVIPDAAHFANETFAAAKLFYVAISRARESLTISSSSRYLAFPVPNT</sequence>
<feature type="domain" description="UvrD-like helicase ATP-binding" evidence="6">
    <location>
        <begin position="112"/>
        <end position="166"/>
    </location>
</feature>
<dbReference type="InterPro" id="IPR000212">
    <property type="entry name" value="DNA_helicase_UvrD/REP"/>
</dbReference>
<protein>
    <recommendedName>
        <fullName evidence="5">DNA 3'-5' helicase II</fullName>
    </recommendedName>
</protein>
<feature type="domain" description="UvrD-like helicase C-terminal" evidence="7">
    <location>
        <begin position="411"/>
        <end position="450"/>
    </location>
</feature>
<dbReference type="SUPFAM" id="SSF52540">
    <property type="entry name" value="P-loop containing nucleoside triphosphate hydrolases"/>
    <property type="match status" value="1"/>
</dbReference>
<dbReference type="PANTHER" id="PTHR11070:SF2">
    <property type="entry name" value="ATP-DEPENDENT DNA HELICASE SRS2"/>
    <property type="match status" value="1"/>
</dbReference>
<evidence type="ECO:0000256" key="5">
    <source>
        <dbReference type="ARBA" id="ARBA00034923"/>
    </source>
</evidence>
<evidence type="ECO:0000256" key="2">
    <source>
        <dbReference type="ARBA" id="ARBA00022801"/>
    </source>
</evidence>
<dbReference type="Gene3D" id="3.40.50.300">
    <property type="entry name" value="P-loop containing nucleotide triphosphate hydrolases"/>
    <property type="match status" value="2"/>
</dbReference>
<dbReference type="InterPro" id="IPR014016">
    <property type="entry name" value="UvrD-like_ATP-bd"/>
</dbReference>
<evidence type="ECO:0000313" key="8">
    <source>
        <dbReference type="EMBL" id="CAD0323765.1"/>
    </source>
</evidence>
<evidence type="ECO:0000256" key="1">
    <source>
        <dbReference type="ARBA" id="ARBA00022741"/>
    </source>
</evidence>
<dbReference type="GO" id="GO:0005524">
    <property type="term" value="F:ATP binding"/>
    <property type="evidence" value="ECO:0007669"/>
    <property type="project" value="UniProtKB-KW"/>
</dbReference>
<keyword evidence="4" id="KW-0067">ATP-binding</keyword>
<dbReference type="EMBL" id="LR824641">
    <property type="protein sequence ID" value="CAD0323765.1"/>
    <property type="molecule type" value="Genomic_DNA"/>
</dbReference>
<evidence type="ECO:0000313" key="9">
    <source>
        <dbReference type="EMBL" id="CAD1790759.1"/>
    </source>
</evidence>
<dbReference type="Proteomes" id="UP000515493">
    <property type="component" value="Chromosome"/>
</dbReference>
<reference evidence="8 10" key="1">
    <citation type="submission" date="2020-07" db="EMBL/GenBank/DDBJ databases">
        <authorList>
            <person name="Teixeira M."/>
        </authorList>
    </citation>
    <scope>NUCLEOTIDE SEQUENCE</scope>
    <source>
        <strain evidence="9">1</strain>
        <strain evidence="8">Xanthomonas sp. CPBF 367</strain>
    </source>
</reference>
<evidence type="ECO:0000256" key="4">
    <source>
        <dbReference type="ARBA" id="ARBA00022840"/>
    </source>
</evidence>
<evidence type="ECO:0000313" key="10">
    <source>
        <dbReference type="Proteomes" id="UP000515493"/>
    </source>
</evidence>
<dbReference type="AlphaFoldDB" id="A0A8E4DVE3"/>
<proteinExistence type="predicted"/>
<dbReference type="Pfam" id="PF13538">
    <property type="entry name" value="UvrD_C_2"/>
    <property type="match status" value="1"/>
</dbReference>
<dbReference type="GO" id="GO:0000725">
    <property type="term" value="P:recombinational repair"/>
    <property type="evidence" value="ECO:0007669"/>
    <property type="project" value="TreeGrafter"/>
</dbReference>
<keyword evidence="3 8" id="KW-0347">Helicase</keyword>
<dbReference type="GO" id="GO:0043138">
    <property type="term" value="F:3'-5' DNA helicase activity"/>
    <property type="evidence" value="ECO:0007669"/>
    <property type="project" value="TreeGrafter"/>
</dbReference>
<dbReference type="PANTHER" id="PTHR11070">
    <property type="entry name" value="UVRD / RECB / PCRA DNA HELICASE FAMILY MEMBER"/>
    <property type="match status" value="1"/>
</dbReference>
<accession>A0A8E4DVE3</accession>
<name>A0A8E4DVE3_9XANT</name>
<evidence type="ECO:0000259" key="7">
    <source>
        <dbReference type="Pfam" id="PF13538"/>
    </source>
</evidence>
<gene>
    <name evidence="8" type="ORF">XSP_001737</name>
</gene>
<organism evidence="8">
    <name type="scientific">Xanthomonas euroxanthea</name>
    <dbReference type="NCBI Taxonomy" id="2259622"/>
    <lineage>
        <taxon>Bacteria</taxon>
        <taxon>Pseudomonadati</taxon>
        <taxon>Pseudomonadota</taxon>
        <taxon>Gammaproteobacteria</taxon>
        <taxon>Lysobacterales</taxon>
        <taxon>Lysobacteraceae</taxon>
        <taxon>Xanthomonas</taxon>
    </lineage>
</organism>
<keyword evidence="1" id="KW-0547">Nucleotide-binding</keyword>
<dbReference type="GO" id="GO:0016787">
    <property type="term" value="F:hydrolase activity"/>
    <property type="evidence" value="ECO:0007669"/>
    <property type="project" value="UniProtKB-KW"/>
</dbReference>
<dbReference type="EMBL" id="LR861803">
    <property type="protein sequence ID" value="CAD1790759.1"/>
    <property type="molecule type" value="Genomic_DNA"/>
</dbReference>
<dbReference type="GO" id="GO:0005829">
    <property type="term" value="C:cytosol"/>
    <property type="evidence" value="ECO:0007669"/>
    <property type="project" value="TreeGrafter"/>
</dbReference>
<keyword evidence="2" id="KW-0378">Hydrolase</keyword>